<protein>
    <submittedName>
        <fullName evidence="5">Uncharacterized protein</fullName>
    </submittedName>
</protein>
<dbReference type="OrthoDB" id="25778at2759"/>
<feature type="compositionally biased region" description="Low complexity" evidence="2">
    <location>
        <begin position="891"/>
        <end position="907"/>
    </location>
</feature>
<dbReference type="GeneID" id="102700525"/>
<comment type="subcellular location">
    <subcellularLocation>
        <location evidence="1">Preautophagosomal structure</location>
    </subcellularLocation>
</comment>
<dbReference type="SUPFAM" id="SSF50978">
    <property type="entry name" value="WD40 repeat-like"/>
    <property type="match status" value="1"/>
</dbReference>
<evidence type="ECO:0000313" key="6">
    <source>
        <dbReference type="Proteomes" id="UP000006038"/>
    </source>
</evidence>
<dbReference type="Proteomes" id="UP000006038">
    <property type="component" value="Chromosome 5"/>
</dbReference>
<feature type="domain" description="BCAS3 WD40" evidence="4">
    <location>
        <begin position="175"/>
        <end position="477"/>
    </location>
</feature>
<dbReference type="Pfam" id="PF12490">
    <property type="entry name" value="BCAS3"/>
    <property type="match status" value="1"/>
</dbReference>
<dbReference type="AlphaFoldDB" id="J3M722"/>
<dbReference type="Gene3D" id="2.130.10.10">
    <property type="entry name" value="YVTN repeat-like/Quinoprotein amine dehydrogenase"/>
    <property type="match status" value="1"/>
</dbReference>
<dbReference type="InterPro" id="IPR022175">
    <property type="entry name" value="BCAS3_dom"/>
</dbReference>
<proteinExistence type="predicted"/>
<dbReference type="OMA" id="SIRYDWT"/>
<feature type="domain" description="BCAS3" evidence="3">
    <location>
        <begin position="614"/>
        <end position="759"/>
    </location>
</feature>
<dbReference type="InterPro" id="IPR036322">
    <property type="entry name" value="WD40_repeat_dom_sf"/>
</dbReference>
<dbReference type="PANTHER" id="PTHR13268:SF0">
    <property type="entry name" value="BCAS3 MICROTUBULE ASSOCIATED CELL MIGRATION FACTOR"/>
    <property type="match status" value="1"/>
</dbReference>
<dbReference type="RefSeq" id="XP_006654386.1">
    <property type="nucleotide sequence ID" value="XM_006654323.3"/>
</dbReference>
<sequence>MRRGKGGRNGLLPSSLRIISSCLKTVSSNAGSVASTVRSAGASVAASIGPQAEDEKDQVLWAGFDKLELHPSSFKHVLLVGYSNGFQVLDVEDAANVCELVSKRDGPVTFLQMQPTPLYSDGTEGFRASHPMLLVVAGDETNGLGMVQGGRLSALIRDNSSEPQPPNGNCISTPTVVRFYSLKSHTYVHVLRFRSAVYIVRCSPRIVAVALAAQVYCFDAVTLENKLSVLTYPLQGAPGVNIGYGPMAVGPRWLAYASSSPLLSSTGRLSPQNLIPSPGVSPSTSPSSGSLVARYAMESSKQIAAGIINLGDMGYKTLSKYCQELLPDGSGSPLSSSPGRRSGKLPSSVHPLEADNAGMVVIKDFISKEIISQFRAHTSPISALCFDPSGTLLVTASVHGHNINVFRIMPTLIVNSSSSIRYDWTASHVHLYKLYRGMTAAVIQDISFSHFSQWISIVSSRGTCHIFTLSPFGGDASLLPQNSHSDGPPLAPCQSRPWWSKPSFLMDHQLHPAPSTVTNSVVSRIKNSSSGWLNTVSNVAASASGKSSAPSGAVTAVFHNSNYEGSLPVPSKANALEHLLVYSPSGHVIQHELLPISGSESSDSSPIVGTGSLQIQDDELHVTAEPTQWWDVCRRTNWPERDENMANIVFHNQRNSMMAMDSSDCDSEHSDSVPSDGISGKESMRSRERSSWYLSNAEVQISSWRIPIWQKSKIFFYVIDQPPAELEEYHSFSGGEIEIEKLPLHEVELRRRELLPVFKQFHHSEQNFNDRTHAMGRFQNALIDIDKDNGAHGSKPGLPISGFYNDTRKMQSMNGLGGQLLSGPITTHDLHPMEKCNPVESPKVANLTALHNVDDTSMNLVSTAPGGNASSLTLHGRERVDRVHSNIRPLSSYSLLDGPLDDGLPSPATNVSSGPQLTNNSSVSNGATTDISNGCLTSINSGQNEASDSHNSVEFTQYFQEGYCKISELDDCRELTEAVTDADSSSSHCEREKPEEDGDNDDMLGAVFAFSEEG</sequence>
<feature type="region of interest" description="Disordered" evidence="2">
    <location>
        <begin position="660"/>
        <end position="683"/>
    </location>
</feature>
<dbReference type="GO" id="GO:0042594">
    <property type="term" value="P:response to starvation"/>
    <property type="evidence" value="ECO:0007669"/>
    <property type="project" value="TreeGrafter"/>
</dbReference>
<organism evidence="5">
    <name type="scientific">Oryza brachyantha</name>
    <name type="common">malo sina</name>
    <dbReference type="NCBI Taxonomy" id="4533"/>
    <lineage>
        <taxon>Eukaryota</taxon>
        <taxon>Viridiplantae</taxon>
        <taxon>Streptophyta</taxon>
        <taxon>Embryophyta</taxon>
        <taxon>Tracheophyta</taxon>
        <taxon>Spermatophyta</taxon>
        <taxon>Magnoliopsida</taxon>
        <taxon>Liliopsida</taxon>
        <taxon>Poales</taxon>
        <taxon>Poaceae</taxon>
        <taxon>BOP clade</taxon>
        <taxon>Oryzoideae</taxon>
        <taxon>Oryzeae</taxon>
        <taxon>Oryzinae</taxon>
        <taxon>Oryza</taxon>
    </lineage>
</organism>
<name>J3M722_ORYBR</name>
<dbReference type="InterPro" id="IPR015943">
    <property type="entry name" value="WD40/YVTN_repeat-like_dom_sf"/>
</dbReference>
<dbReference type="HOGENOM" id="CLU_003829_1_0_1"/>
<feature type="region of interest" description="Disordered" evidence="2">
    <location>
        <begin position="329"/>
        <end position="350"/>
    </location>
</feature>
<dbReference type="PANTHER" id="PTHR13268">
    <property type="entry name" value="BREAST CARCINOMA AMPLIFIED SEQUENCE 3"/>
    <property type="match status" value="1"/>
</dbReference>
<dbReference type="SMART" id="SM00320">
    <property type="entry name" value="WD40"/>
    <property type="match status" value="2"/>
</dbReference>
<dbReference type="GO" id="GO:0000407">
    <property type="term" value="C:phagophore assembly site"/>
    <property type="evidence" value="ECO:0007669"/>
    <property type="project" value="UniProtKB-SubCell"/>
</dbReference>
<feature type="compositionally biased region" description="Polar residues" evidence="2">
    <location>
        <begin position="908"/>
        <end position="926"/>
    </location>
</feature>
<evidence type="ECO:0000313" key="5">
    <source>
        <dbReference type="EnsemblPlants" id="OB05G23960.1"/>
    </source>
</evidence>
<dbReference type="GO" id="GO:0006914">
    <property type="term" value="P:autophagy"/>
    <property type="evidence" value="ECO:0007669"/>
    <property type="project" value="InterPro"/>
</dbReference>
<keyword evidence="6" id="KW-1185">Reference proteome</keyword>
<dbReference type="InterPro" id="IPR001680">
    <property type="entry name" value="WD40_rpt"/>
</dbReference>
<dbReference type="Gramene" id="OB05G23960.1">
    <property type="protein sequence ID" value="OB05G23960.1"/>
    <property type="gene ID" value="OB05G23960"/>
</dbReference>
<dbReference type="KEGG" id="obr:102700525"/>
<feature type="region of interest" description="Disordered" evidence="2">
    <location>
        <begin position="891"/>
        <end position="926"/>
    </location>
</feature>
<reference evidence="5" key="2">
    <citation type="submission" date="2013-04" db="UniProtKB">
        <authorList>
            <consortium name="EnsemblPlants"/>
        </authorList>
    </citation>
    <scope>IDENTIFICATION</scope>
</reference>
<evidence type="ECO:0000256" key="1">
    <source>
        <dbReference type="ARBA" id="ARBA00004329"/>
    </source>
</evidence>
<gene>
    <name evidence="5" type="primary">LOC102700525</name>
</gene>
<dbReference type="InterPro" id="IPR048382">
    <property type="entry name" value="BCAS3_WD40"/>
</dbReference>
<evidence type="ECO:0000256" key="2">
    <source>
        <dbReference type="SAM" id="MobiDB-lite"/>
    </source>
</evidence>
<dbReference type="Pfam" id="PF21034">
    <property type="entry name" value="BCAS3_WD40"/>
    <property type="match status" value="1"/>
</dbReference>
<reference evidence="5" key="1">
    <citation type="journal article" date="2013" name="Nat. Commun.">
        <title>Whole-genome sequencing of Oryza brachyantha reveals mechanisms underlying Oryza genome evolution.</title>
        <authorList>
            <person name="Chen J."/>
            <person name="Huang Q."/>
            <person name="Gao D."/>
            <person name="Wang J."/>
            <person name="Lang Y."/>
            <person name="Liu T."/>
            <person name="Li B."/>
            <person name="Bai Z."/>
            <person name="Luis Goicoechea J."/>
            <person name="Liang C."/>
            <person name="Chen C."/>
            <person name="Zhang W."/>
            <person name="Sun S."/>
            <person name="Liao Y."/>
            <person name="Zhang X."/>
            <person name="Yang L."/>
            <person name="Song C."/>
            <person name="Wang M."/>
            <person name="Shi J."/>
            <person name="Liu G."/>
            <person name="Liu J."/>
            <person name="Zhou H."/>
            <person name="Zhou W."/>
            <person name="Yu Q."/>
            <person name="An N."/>
            <person name="Chen Y."/>
            <person name="Cai Q."/>
            <person name="Wang B."/>
            <person name="Liu B."/>
            <person name="Min J."/>
            <person name="Huang Y."/>
            <person name="Wu H."/>
            <person name="Li Z."/>
            <person name="Zhang Y."/>
            <person name="Yin Y."/>
            <person name="Song W."/>
            <person name="Jiang J."/>
            <person name="Jackson S.A."/>
            <person name="Wing R.A."/>
            <person name="Wang J."/>
            <person name="Chen M."/>
        </authorList>
    </citation>
    <scope>NUCLEOTIDE SEQUENCE [LARGE SCALE GENOMIC DNA]</scope>
    <source>
        <strain evidence="5">cv. IRGC 101232</strain>
    </source>
</reference>
<dbReference type="InterPro" id="IPR045142">
    <property type="entry name" value="BCAS3-like"/>
</dbReference>
<evidence type="ECO:0000259" key="4">
    <source>
        <dbReference type="Pfam" id="PF21034"/>
    </source>
</evidence>
<accession>J3M722</accession>
<feature type="region of interest" description="Disordered" evidence="2">
    <location>
        <begin position="981"/>
        <end position="1003"/>
    </location>
</feature>
<dbReference type="eggNOG" id="KOG2109">
    <property type="taxonomic scope" value="Eukaryota"/>
</dbReference>
<feature type="compositionally biased region" description="Low complexity" evidence="2">
    <location>
        <begin position="329"/>
        <end position="348"/>
    </location>
</feature>
<dbReference type="EnsemblPlants" id="OB05G23960.1">
    <property type="protein sequence ID" value="OB05G23960.1"/>
    <property type="gene ID" value="OB05G23960"/>
</dbReference>
<evidence type="ECO:0000259" key="3">
    <source>
        <dbReference type="Pfam" id="PF12490"/>
    </source>
</evidence>
<feature type="region of interest" description="Disordered" evidence="2">
    <location>
        <begin position="858"/>
        <end position="877"/>
    </location>
</feature>